<dbReference type="InterPro" id="IPR006935">
    <property type="entry name" value="Helicase/UvrB_N"/>
</dbReference>
<dbReference type="GO" id="GO:0016787">
    <property type="term" value="F:hydrolase activity"/>
    <property type="evidence" value="ECO:0007669"/>
    <property type="project" value="InterPro"/>
</dbReference>
<dbReference type="Pfam" id="PF04851">
    <property type="entry name" value="ResIII"/>
    <property type="match status" value="1"/>
</dbReference>
<keyword evidence="2" id="KW-0347">Helicase</keyword>
<dbReference type="GO" id="GO:0003677">
    <property type="term" value="F:DNA binding"/>
    <property type="evidence" value="ECO:0007669"/>
    <property type="project" value="InterPro"/>
</dbReference>
<accession>A0A7G5GPV7</accession>
<evidence type="ECO:0000313" key="3">
    <source>
        <dbReference type="Proteomes" id="UP000515369"/>
    </source>
</evidence>
<keyword evidence="2" id="KW-0378">Hydrolase</keyword>
<dbReference type="REBASE" id="440764">
    <property type="entry name" value="Ssp0136ORF23360P"/>
</dbReference>
<protein>
    <submittedName>
        <fullName evidence="2">DEAD/DEAH box helicase family protein</fullName>
    </submittedName>
</protein>
<sequence length="1080" mass="123268">MDVSPILNNPYQEPYFHYATAADGEQRGSLDYSRVMAGRRIFTNDLTGAPTGTKGQKSIFDVNEYAPQYGEQLVNLLRKEVGKWRNEGYPNTTRVTADLLTFWFLTGDDTIPPRKKLFFAQQEAIETAIWLNEIAGRSNAGNNILKRLSDGQQEQADGLPRYGFKMATGTGKTVVMAALILYHYFNRQEYRADTRFADYFLLVAPGITIRDRLNVLQVDTSTTDKYKAVDYYRQRSLVPDRYNELLDGLNARIVITNYHAFEPKTLQGNKRTPFDGKVTRKVVADEVVEVKNDSTGDNKEDFGQVLKRLFGSIKPGARLLIINDEAHHCYLPLEKGKKTEDGNTEEENARAAVWFTGVRELTKRYQVRHIYDLSATPYYLQGSGYPAYSLFPWIVSDFGLIDAIESGLVKIPFLPESDSSQSLEGPVLRNLYEHVKEFLPKKGQLTRKKEAKAAKSVSIEESPRMPELLVAATGQFYEHYEKDYGRINTLFNIPPVFIAVCNNTSVSKELYKFIAGFQAKDADGNVLKTYHGHYDLFDNFDQYDRPKAKPPTLLIDSSALDDGEQVDDEFKKVFAPEIEKFKIEYARLNGQGAADRMTDAEVLREVVNTVGKPGTLGAHIRCVVSVSMLTEGWDANTVTHIMGLRAFGSQLLCEQVAGRALRRKHYDLAPYDKLSGEQLDTKAALRRKPESMVWKFPPEYAHIIGVPFKSFKTGSTAPTEVPDYTRIEALADRQAAYEITFPNIIGYRVETTEDELRADFSRVESFVIDYTSMPVKTIMRNAFEARNETLEFTSVNDLRDQQVIYRITQQLIHFYYSGLDNQPQFRKFSQLRDIVQEWYDTRVQLVGETNAVYKRLLYFWEPKTLADHIQRGVMAASRDSDIILPIFNHYNRFGSTKYVSGNTARPVYETRKSHVNYMVADTDSWEQKAAKTLDELPEVVSYVKNAFLGFAIPYVSEGKEKQYFPDFIARIQTASGRIVSLIVEITGMSRDKAAKKQYVEDRWLRAANAVRGHYDMDEWFFIEIANDIRPIKNQLADKIGEINAVVKRADKKARILASFGRIKNGPPISSEQMRRERIYD</sequence>
<organism evidence="2 3">
    <name type="scientific">Spirosoma foliorum</name>
    <dbReference type="NCBI Taxonomy" id="2710596"/>
    <lineage>
        <taxon>Bacteria</taxon>
        <taxon>Pseudomonadati</taxon>
        <taxon>Bacteroidota</taxon>
        <taxon>Cytophagia</taxon>
        <taxon>Cytophagales</taxon>
        <taxon>Cytophagaceae</taxon>
        <taxon>Spirosoma</taxon>
    </lineage>
</organism>
<dbReference type="NCBIfam" id="NF046055">
    <property type="entry name" value="restr_BPTD_3080"/>
    <property type="match status" value="1"/>
</dbReference>
<dbReference type="GO" id="GO:0005524">
    <property type="term" value="F:ATP binding"/>
    <property type="evidence" value="ECO:0007669"/>
    <property type="project" value="InterPro"/>
</dbReference>
<dbReference type="GO" id="GO:0004386">
    <property type="term" value="F:helicase activity"/>
    <property type="evidence" value="ECO:0007669"/>
    <property type="project" value="UniProtKB-KW"/>
</dbReference>
<feature type="domain" description="Helicase/UvrB N-terminal" evidence="1">
    <location>
        <begin position="119"/>
        <end position="377"/>
    </location>
</feature>
<keyword evidence="3" id="KW-1185">Reference proteome</keyword>
<dbReference type="PANTHER" id="PTHR47396">
    <property type="entry name" value="TYPE I RESTRICTION ENZYME ECOKI R PROTEIN"/>
    <property type="match status" value="1"/>
</dbReference>
<gene>
    <name evidence="2" type="ORF">H3H32_23360</name>
</gene>
<keyword evidence="2" id="KW-0547">Nucleotide-binding</keyword>
<dbReference type="KEGG" id="sfol:H3H32_23360"/>
<dbReference type="GO" id="GO:0005829">
    <property type="term" value="C:cytosol"/>
    <property type="evidence" value="ECO:0007669"/>
    <property type="project" value="TreeGrafter"/>
</dbReference>
<evidence type="ECO:0000313" key="2">
    <source>
        <dbReference type="EMBL" id="QMW00899.1"/>
    </source>
</evidence>
<dbReference type="SUPFAM" id="SSF52540">
    <property type="entry name" value="P-loop containing nucleoside triphosphate hydrolases"/>
    <property type="match status" value="2"/>
</dbReference>
<evidence type="ECO:0000259" key="1">
    <source>
        <dbReference type="Pfam" id="PF04851"/>
    </source>
</evidence>
<dbReference type="Gene3D" id="3.40.50.300">
    <property type="entry name" value="P-loop containing nucleotide triphosphate hydrolases"/>
    <property type="match status" value="2"/>
</dbReference>
<dbReference type="EMBL" id="CP059732">
    <property type="protein sequence ID" value="QMW00899.1"/>
    <property type="molecule type" value="Genomic_DNA"/>
</dbReference>
<keyword evidence="2" id="KW-0067">ATP-binding</keyword>
<dbReference type="AlphaFoldDB" id="A0A7G5GPV7"/>
<proteinExistence type="predicted"/>
<name>A0A7G5GPV7_9BACT</name>
<dbReference type="InterPro" id="IPR050742">
    <property type="entry name" value="Helicase_Restrict-Modif_Enz"/>
</dbReference>
<dbReference type="RefSeq" id="WP_182458012.1">
    <property type="nucleotide sequence ID" value="NZ_CP059732.1"/>
</dbReference>
<reference evidence="2 3" key="1">
    <citation type="submission" date="2020-07" db="EMBL/GenBank/DDBJ databases">
        <title>Spirosoma foliorum sp. nov., isolated from the leaves on the Nejang mountain Korea, Republic of.</title>
        <authorList>
            <person name="Ho H."/>
            <person name="Lee Y.-J."/>
            <person name="Nurcahyanto D.-A."/>
            <person name="Kim S.-G."/>
        </authorList>
    </citation>
    <scope>NUCLEOTIDE SEQUENCE [LARGE SCALE GENOMIC DNA]</scope>
    <source>
        <strain evidence="2 3">PL0136</strain>
    </source>
</reference>
<dbReference type="InterPro" id="IPR027417">
    <property type="entry name" value="P-loop_NTPase"/>
</dbReference>
<dbReference type="Proteomes" id="UP000515369">
    <property type="component" value="Chromosome"/>
</dbReference>
<dbReference type="PANTHER" id="PTHR47396:SF1">
    <property type="entry name" value="ATP-DEPENDENT HELICASE IRC3-RELATED"/>
    <property type="match status" value="1"/>
</dbReference>